<feature type="transmembrane region" description="Helical" evidence="1">
    <location>
        <begin position="166"/>
        <end position="184"/>
    </location>
</feature>
<dbReference type="OrthoDB" id="3692311at2759"/>
<keyword evidence="1" id="KW-1133">Transmembrane helix</keyword>
<accession>A0A6A5KEF7</accession>
<dbReference type="Proteomes" id="UP000800040">
    <property type="component" value="Unassembled WGS sequence"/>
</dbReference>
<evidence type="ECO:0000313" key="3">
    <source>
        <dbReference type="Proteomes" id="UP000800040"/>
    </source>
</evidence>
<reference evidence="2" key="1">
    <citation type="submission" date="2020-01" db="EMBL/GenBank/DDBJ databases">
        <authorList>
            <consortium name="DOE Joint Genome Institute"/>
            <person name="Haridas S."/>
            <person name="Albert R."/>
            <person name="Binder M."/>
            <person name="Bloem J."/>
            <person name="Labutti K."/>
            <person name="Salamov A."/>
            <person name="Andreopoulos B."/>
            <person name="Baker S.E."/>
            <person name="Barry K."/>
            <person name="Bills G."/>
            <person name="Bluhm B.H."/>
            <person name="Cannon C."/>
            <person name="Castanera R."/>
            <person name="Culley D.E."/>
            <person name="Daum C."/>
            <person name="Ezra D."/>
            <person name="Gonzalez J.B."/>
            <person name="Henrissat B."/>
            <person name="Kuo A."/>
            <person name="Liang C."/>
            <person name="Lipzen A."/>
            <person name="Lutzoni F."/>
            <person name="Magnuson J."/>
            <person name="Mondo S."/>
            <person name="Nolan M."/>
            <person name="Ohm R."/>
            <person name="Pangilinan J."/>
            <person name="Park H.-J."/>
            <person name="Ramirez L."/>
            <person name="Alfaro M."/>
            <person name="Sun H."/>
            <person name="Tritt A."/>
            <person name="Yoshinaga Y."/>
            <person name="Zwiers L.-H."/>
            <person name="Turgeon B.G."/>
            <person name="Goodwin S.B."/>
            <person name="Spatafora J.W."/>
            <person name="Crous P.W."/>
            <person name="Grigoriev I.V."/>
        </authorList>
    </citation>
    <scope>NUCLEOTIDE SEQUENCE</scope>
    <source>
        <strain evidence="2">P77</strain>
    </source>
</reference>
<sequence length="736" mass="81522">MNTINHSRWNPFRRHVLNSMPEETDPTASPFTNTKSKTWETTVERVESWPEEARPLKTHTWLTCLYSIGDVLLVLLPLYFILLGVAVVTLNGKPTQDSAFGTKVEAAMDLSPTLFPIVFAAIVGRSMKMIARYLAEKGTKISTLELLMASQSVWGTFESQLLMQRLTVVGANLLFLWALSPLGGQASLRLMQRDTKDSHTSTKLRYMTTGPAATMWGLSSTYIDSGKFADAGALYTAALLAPLSTKLGPQDPWNNVKIPTLEAISTSSPDSDGWLSVPPHPSTPETYSSLVGLPIVGLPSSDSSTFNLQYTYLSVDCKPFTQVPYPGINGSTNYFNTNFTKLEELVPGQVWFDKAEENPFGDPMNDRNSFFMDTTRSFPWGVNEGDDRDIYMGRLDGFFGNYNRSLLPEMELTTSRDLLFVSEYATTHDGNEKGLNIATCSLSQIHVEAVVLCRRSICATTKIRRSLEDNRPEALTGLEHGTIMFWFAKQFPRAVTFTAGSSPTEHFLANTSTFPFVQQVGHLSPDAAFANLSLVPADFFSRRLSLAMNTFYQLSVQPTGYFGNLPKNLSLYGPDTSTATDINVYLPKNLSATDHTFVDWYRAFEEGIQTIKSPFIGASTIADVTDTEQIFVCNFAWLTLLFVASGITLAIGSIALVLKRRTLGPELFGFVTSMTYENPWVRVPSGGTMLDAMERARLLKDVEVHIADVRGDDDVGHIAFAAGVPLRKLERGRLYC</sequence>
<keyword evidence="1" id="KW-0812">Transmembrane</keyword>
<feature type="transmembrane region" description="Helical" evidence="1">
    <location>
        <begin position="635"/>
        <end position="658"/>
    </location>
</feature>
<dbReference type="AlphaFoldDB" id="A0A6A5KEF7"/>
<protein>
    <submittedName>
        <fullName evidence="2">Uncharacterized protein</fullName>
    </submittedName>
</protein>
<evidence type="ECO:0000313" key="2">
    <source>
        <dbReference type="EMBL" id="KAF1833827.1"/>
    </source>
</evidence>
<evidence type="ECO:0000256" key="1">
    <source>
        <dbReference type="SAM" id="Phobius"/>
    </source>
</evidence>
<dbReference type="EMBL" id="ML975312">
    <property type="protein sequence ID" value="KAF1833827.1"/>
    <property type="molecule type" value="Genomic_DNA"/>
</dbReference>
<proteinExistence type="predicted"/>
<feature type="transmembrane region" description="Helical" evidence="1">
    <location>
        <begin position="64"/>
        <end position="90"/>
    </location>
</feature>
<name>A0A6A5KEF7_9PLEO</name>
<gene>
    <name evidence="2" type="ORF">BDW02DRAFT_598767</name>
</gene>
<keyword evidence="1" id="KW-0472">Membrane</keyword>
<feature type="transmembrane region" description="Helical" evidence="1">
    <location>
        <begin position="110"/>
        <end position="127"/>
    </location>
</feature>
<keyword evidence="3" id="KW-1185">Reference proteome</keyword>
<organism evidence="2 3">
    <name type="scientific">Decorospora gaudefroyi</name>
    <dbReference type="NCBI Taxonomy" id="184978"/>
    <lineage>
        <taxon>Eukaryota</taxon>
        <taxon>Fungi</taxon>
        <taxon>Dikarya</taxon>
        <taxon>Ascomycota</taxon>
        <taxon>Pezizomycotina</taxon>
        <taxon>Dothideomycetes</taxon>
        <taxon>Pleosporomycetidae</taxon>
        <taxon>Pleosporales</taxon>
        <taxon>Pleosporineae</taxon>
        <taxon>Pleosporaceae</taxon>
        <taxon>Decorospora</taxon>
    </lineage>
</organism>